<evidence type="ECO:0000313" key="2">
    <source>
        <dbReference type="Proteomes" id="UP001470230"/>
    </source>
</evidence>
<gene>
    <name evidence="1" type="ORF">M9Y10_003423</name>
</gene>
<organism evidence="1 2">
    <name type="scientific">Tritrichomonas musculus</name>
    <dbReference type="NCBI Taxonomy" id="1915356"/>
    <lineage>
        <taxon>Eukaryota</taxon>
        <taxon>Metamonada</taxon>
        <taxon>Parabasalia</taxon>
        <taxon>Tritrichomonadida</taxon>
        <taxon>Tritrichomonadidae</taxon>
        <taxon>Tritrichomonas</taxon>
    </lineage>
</organism>
<accession>A0ABR2JPD1</accession>
<comment type="caution">
    <text evidence="1">The sequence shown here is derived from an EMBL/GenBank/DDBJ whole genome shotgun (WGS) entry which is preliminary data.</text>
</comment>
<protein>
    <recommendedName>
        <fullName evidence="3">Condensation domain-containing protein</fullName>
    </recommendedName>
</protein>
<sequence length="422" mass="48868">MLQTTRKLNEFEKMFTLTNEACQFAIETEKSSYVPLLIDNFQKSMIGFHLKTKDDNLIYDVQTIPVYPLPENIRTCQEAAIYIDKNLPINFSKALCNIAANNNIVAVNATHMIYDGGFFIDLYPRLLNQHFDDNYLQLQSPRKIPFTPHELFPSEFSNKNMKQLIERHIEDMKHIPYVKQSSKIDLEIDQEAKCKSHTYESDATDYQFLSNKMGLTDMYWTFIPLNVMALNGTIQFPDFGIMCCVDFRQFMSKKSINRLVCENFTEINLRLNDVRPNMTVRQVGKMIRNRFNEMKKDGSIFASFEAMQDGIPDLGPILLSEMSNIGRFDVKPPIVDVWVQQTLKSKYNAWLASFSLFSKNKHGVNTVVTRFNQPPTAFNDLDSMILTSSVVNSMKNIPVDVTIQQAYDEIRRFQSKIRKSHT</sequence>
<reference evidence="1 2" key="1">
    <citation type="submission" date="2024-04" db="EMBL/GenBank/DDBJ databases">
        <title>Tritrichomonas musculus Genome.</title>
        <authorList>
            <person name="Alves-Ferreira E."/>
            <person name="Grigg M."/>
            <person name="Lorenzi H."/>
            <person name="Galac M."/>
        </authorList>
    </citation>
    <scope>NUCLEOTIDE SEQUENCE [LARGE SCALE GENOMIC DNA]</scope>
    <source>
        <strain evidence="1 2">EAF2021</strain>
    </source>
</reference>
<name>A0ABR2JPD1_9EUKA</name>
<keyword evidence="2" id="KW-1185">Reference proteome</keyword>
<dbReference type="Proteomes" id="UP001470230">
    <property type="component" value="Unassembled WGS sequence"/>
</dbReference>
<dbReference type="EMBL" id="JAPFFF010000010">
    <property type="protein sequence ID" value="KAK8880736.1"/>
    <property type="molecule type" value="Genomic_DNA"/>
</dbReference>
<proteinExistence type="predicted"/>
<evidence type="ECO:0000313" key="1">
    <source>
        <dbReference type="EMBL" id="KAK8880736.1"/>
    </source>
</evidence>
<evidence type="ECO:0008006" key="3">
    <source>
        <dbReference type="Google" id="ProtNLM"/>
    </source>
</evidence>